<gene>
    <name evidence="1" type="primary">ZBED4</name>
</gene>
<dbReference type="EMBL" id="HAEB01011510">
    <property type="protein sequence ID" value="SBQ58037.1"/>
    <property type="molecule type" value="Transcribed_RNA"/>
</dbReference>
<reference evidence="1" key="1">
    <citation type="submission" date="2016-05" db="EMBL/GenBank/DDBJ databases">
        <authorList>
            <person name="Lavstsen T."/>
            <person name="Jespersen J.S."/>
        </authorList>
    </citation>
    <scope>NUCLEOTIDE SEQUENCE</scope>
    <source>
        <tissue evidence="1">Brain</tissue>
    </source>
</reference>
<accession>A0A1A8FG89</accession>
<feature type="non-terminal residue" evidence="1">
    <location>
        <position position="57"/>
    </location>
</feature>
<reference evidence="1" key="2">
    <citation type="submission" date="2016-06" db="EMBL/GenBank/DDBJ databases">
        <title>The genome of a short-lived fish provides insights into sex chromosome evolution and the genetic control of aging.</title>
        <authorList>
            <person name="Reichwald K."/>
            <person name="Felder M."/>
            <person name="Petzold A."/>
            <person name="Koch P."/>
            <person name="Groth M."/>
            <person name="Platzer M."/>
        </authorList>
    </citation>
    <scope>NUCLEOTIDE SEQUENCE</scope>
    <source>
        <tissue evidence="1">Brain</tissue>
    </source>
</reference>
<dbReference type="AlphaFoldDB" id="A0A1A8FG89"/>
<name>A0A1A8FG89_9TELE</name>
<proteinExistence type="predicted"/>
<evidence type="ECO:0000313" key="1">
    <source>
        <dbReference type="EMBL" id="SBQ58037.1"/>
    </source>
</evidence>
<organism evidence="1">
    <name type="scientific">Nothobranchius korthausae</name>
    <dbReference type="NCBI Taxonomy" id="1143690"/>
    <lineage>
        <taxon>Eukaryota</taxon>
        <taxon>Metazoa</taxon>
        <taxon>Chordata</taxon>
        <taxon>Craniata</taxon>
        <taxon>Vertebrata</taxon>
        <taxon>Euteleostomi</taxon>
        <taxon>Actinopterygii</taxon>
        <taxon>Neopterygii</taxon>
        <taxon>Teleostei</taxon>
        <taxon>Neoteleostei</taxon>
        <taxon>Acanthomorphata</taxon>
        <taxon>Ovalentaria</taxon>
        <taxon>Atherinomorphae</taxon>
        <taxon>Cyprinodontiformes</taxon>
        <taxon>Nothobranchiidae</taxon>
        <taxon>Nothobranchius</taxon>
    </lineage>
</organism>
<protein>
    <submittedName>
        <fullName evidence="1">Zinc finger, BED domain containing 4</fullName>
    </submittedName>
</protein>
<feature type="non-terminal residue" evidence="1">
    <location>
        <position position="1"/>
    </location>
</feature>
<sequence length="57" mass="6612">PGPQLQLRAGRRREETRDETTCQQCGTISKWMKTTKQRRTANCARRNCPEEAQKVAH</sequence>